<organism evidence="1 2">
    <name type="scientific">Anaerococcus faecalis</name>
    <dbReference type="NCBI Taxonomy" id="2742993"/>
    <lineage>
        <taxon>Bacteria</taxon>
        <taxon>Bacillati</taxon>
        <taxon>Bacillota</taxon>
        <taxon>Tissierellia</taxon>
        <taxon>Tissierellales</taxon>
        <taxon>Peptoniphilaceae</taxon>
        <taxon>Anaerococcus</taxon>
    </lineage>
</organism>
<dbReference type="Proteomes" id="UP000540919">
    <property type="component" value="Unassembled WGS sequence"/>
</dbReference>
<dbReference type="Pfam" id="PF19952">
    <property type="entry name" value="DUF6414"/>
    <property type="match status" value="1"/>
</dbReference>
<accession>A0ABX2N8C8</accession>
<protein>
    <submittedName>
        <fullName evidence="1">Uncharacterized protein</fullName>
    </submittedName>
</protein>
<evidence type="ECO:0000313" key="1">
    <source>
        <dbReference type="EMBL" id="NVF10782.1"/>
    </source>
</evidence>
<gene>
    <name evidence="1" type="ORF">HV819_02055</name>
</gene>
<dbReference type="EMBL" id="JABVBA010000002">
    <property type="protein sequence ID" value="NVF10782.1"/>
    <property type="molecule type" value="Genomic_DNA"/>
</dbReference>
<dbReference type="RefSeq" id="WP_176269408.1">
    <property type="nucleotide sequence ID" value="NZ_JABVBA010000002.1"/>
</dbReference>
<comment type="caution">
    <text evidence="1">The sequence shown here is derived from an EMBL/GenBank/DDBJ whole genome shotgun (WGS) entry which is preliminary data.</text>
</comment>
<dbReference type="InterPro" id="IPR045633">
    <property type="entry name" value="DUF6414"/>
</dbReference>
<keyword evidence="2" id="KW-1185">Reference proteome</keyword>
<evidence type="ECO:0000313" key="2">
    <source>
        <dbReference type="Proteomes" id="UP000540919"/>
    </source>
</evidence>
<proteinExistence type="predicted"/>
<name>A0ABX2N8C8_9FIRM</name>
<sequence length="303" mass="34624">MKEIQIKKHLYIDENLINSYLSQIFQGDIESLILNKSSNKSNEHEKNLQQNSRNTEFGTNFPIISAKIDLGSESVTDTLKDASSISSGQSIRKTYDAYAKINKFIETIHLEENEFQNSSIVLINKELSLIDFKKLKTIMSDDFFKEKAKSDINGIQIKEKLNRQERRRLSKDKKQNSANELNILKNLVEMLEFLTKIMPTDLMFYTENLLIPIDAQKLLCDPKQISYKFNNDLNIIGEVIGNLNSINSFDIKAGEFTGIESMINSIVIETLTNALGINPNDTILLRPIVLYSQTPLQTSLKDY</sequence>
<reference evidence="1 2" key="1">
    <citation type="submission" date="2020-06" db="EMBL/GenBank/DDBJ databases">
        <title>Anaerococcus sp. nov., isolated form swine feces.</title>
        <authorList>
            <person name="Yu S."/>
        </authorList>
    </citation>
    <scope>NUCLEOTIDE SEQUENCE [LARGE SCALE GENOMIC DNA]</scope>
    <source>
        <strain evidence="1 2">AGMB00486</strain>
    </source>
</reference>